<comment type="similarity">
    <text evidence="1 2">Belongs to the arylamine N-acetyltransferase family.</text>
</comment>
<accession>A0A4U0F912</accession>
<sequence length="276" mass="32414">MGVVYDFYKSIRRIGRASSVRELKPEVRAYLERIGFDRPLDRSAKALAELQESHLHTVPYENLDILRRIPLSLEIPDLLDKIVTRKRGGYCFELNALFGWLLQELGYDVTSLMARFWRDEPTPPPKRRHHVLKVRLGEADYLCDVGVGGIVPRRPIRMTEYLEQQQGDECYRLEKDEEFGWMLCELKHGEWSRLYSFTEEPQLPKDFIMATYWCENSPDSIFTKEKMAAIRTREGRNTIAGEELRIFRGDSVHTFTPKSEEEYEDALHTYFGIQLK</sequence>
<keyword evidence="4" id="KW-1185">Reference proteome</keyword>
<dbReference type="InterPro" id="IPR001447">
    <property type="entry name" value="Arylamine_N-AcTrfase"/>
</dbReference>
<evidence type="ECO:0000313" key="4">
    <source>
        <dbReference type="Proteomes" id="UP000309673"/>
    </source>
</evidence>
<dbReference type="SUPFAM" id="SSF54001">
    <property type="entry name" value="Cysteine proteinases"/>
    <property type="match status" value="1"/>
</dbReference>
<comment type="caution">
    <text evidence="3">The sequence shown here is derived from an EMBL/GenBank/DDBJ whole genome shotgun (WGS) entry which is preliminary data.</text>
</comment>
<protein>
    <submittedName>
        <fullName evidence="3">Arylamine N-acetyltransferase</fullName>
    </submittedName>
</protein>
<dbReference type="Proteomes" id="UP000309673">
    <property type="component" value="Unassembled WGS sequence"/>
</dbReference>
<keyword evidence="3" id="KW-0808">Transferase</keyword>
<organism evidence="3 4">
    <name type="scientific">Cohnella pontilimi</name>
    <dbReference type="NCBI Taxonomy" id="2564100"/>
    <lineage>
        <taxon>Bacteria</taxon>
        <taxon>Bacillati</taxon>
        <taxon>Bacillota</taxon>
        <taxon>Bacilli</taxon>
        <taxon>Bacillales</taxon>
        <taxon>Paenibacillaceae</taxon>
        <taxon>Cohnella</taxon>
    </lineage>
</organism>
<reference evidence="3 4" key="1">
    <citation type="submission" date="2019-04" db="EMBL/GenBank/DDBJ databases">
        <title>Cohnella sp. nov., isolated from soil.</title>
        <authorList>
            <person name="Kim W."/>
        </authorList>
    </citation>
    <scope>NUCLEOTIDE SEQUENCE [LARGE SCALE GENOMIC DNA]</scope>
    <source>
        <strain evidence="3 4">CAU 1483</strain>
    </source>
</reference>
<dbReference type="EMBL" id="SUPK01000007">
    <property type="protein sequence ID" value="TJY41175.1"/>
    <property type="molecule type" value="Genomic_DNA"/>
</dbReference>
<dbReference type="PRINTS" id="PR01543">
    <property type="entry name" value="ANATRNSFRASE"/>
</dbReference>
<dbReference type="Gene3D" id="3.30.2140.10">
    <property type="entry name" value="Arylamine N-acetyltransferase"/>
    <property type="match status" value="1"/>
</dbReference>
<dbReference type="OrthoDB" id="7181050at2"/>
<dbReference type="PANTHER" id="PTHR11786:SF0">
    <property type="entry name" value="ARYLAMINE N-ACETYLTRANSFERASE 4-RELATED"/>
    <property type="match status" value="1"/>
</dbReference>
<dbReference type="InterPro" id="IPR038765">
    <property type="entry name" value="Papain-like_cys_pep_sf"/>
</dbReference>
<dbReference type="Gene3D" id="2.40.128.150">
    <property type="entry name" value="Cysteine proteinases"/>
    <property type="match status" value="1"/>
</dbReference>
<dbReference type="GO" id="GO:0016407">
    <property type="term" value="F:acetyltransferase activity"/>
    <property type="evidence" value="ECO:0007669"/>
    <property type="project" value="InterPro"/>
</dbReference>
<evidence type="ECO:0000256" key="1">
    <source>
        <dbReference type="ARBA" id="ARBA00006547"/>
    </source>
</evidence>
<evidence type="ECO:0000313" key="3">
    <source>
        <dbReference type="EMBL" id="TJY41175.1"/>
    </source>
</evidence>
<evidence type="ECO:0000256" key="2">
    <source>
        <dbReference type="RuleBase" id="RU003452"/>
    </source>
</evidence>
<proteinExistence type="inferred from homology"/>
<dbReference type="AlphaFoldDB" id="A0A4U0F912"/>
<name>A0A4U0F912_9BACL</name>
<gene>
    <name evidence="3" type="ORF">E5161_15315</name>
</gene>
<dbReference type="Pfam" id="PF00797">
    <property type="entry name" value="Acetyltransf_2"/>
    <property type="match status" value="1"/>
</dbReference>
<dbReference type="PANTHER" id="PTHR11786">
    <property type="entry name" value="N-HYDROXYARYLAMINE O-ACETYLTRANSFERASE"/>
    <property type="match status" value="1"/>
</dbReference>